<dbReference type="InterPro" id="IPR055561">
    <property type="entry name" value="DUF7137"/>
</dbReference>
<comment type="caution">
    <text evidence="5">The sequence shown here is derived from an EMBL/GenBank/DDBJ whole genome shotgun (WGS) entry which is preliminary data.</text>
</comment>
<name>A0A9P8YGT3_9PEZI</name>
<evidence type="ECO:0000259" key="4">
    <source>
        <dbReference type="Pfam" id="PF23585"/>
    </source>
</evidence>
<evidence type="ECO:0000313" key="5">
    <source>
        <dbReference type="EMBL" id="KAH7037845.1"/>
    </source>
</evidence>
<feature type="transmembrane region" description="Helical" evidence="2">
    <location>
        <begin position="264"/>
        <end position="286"/>
    </location>
</feature>
<keyword evidence="3" id="KW-0732">Signal</keyword>
<dbReference type="Pfam" id="PF23585">
    <property type="entry name" value="DUF7137"/>
    <property type="match status" value="1"/>
</dbReference>
<evidence type="ECO:0000256" key="1">
    <source>
        <dbReference type="SAM" id="MobiDB-lite"/>
    </source>
</evidence>
<feature type="domain" description="DUF7137" evidence="4">
    <location>
        <begin position="112"/>
        <end position="249"/>
    </location>
</feature>
<feature type="compositionally biased region" description="Low complexity" evidence="1">
    <location>
        <begin position="84"/>
        <end position="106"/>
    </location>
</feature>
<proteinExistence type="predicted"/>
<dbReference type="PANTHER" id="PTHR42028">
    <property type="entry name" value="CHROMOSOME 1, WHOLE GENOME SHOTGUN SEQUENCE"/>
    <property type="match status" value="1"/>
</dbReference>
<dbReference type="RefSeq" id="XP_046016966.1">
    <property type="nucleotide sequence ID" value="XM_046158138.1"/>
</dbReference>
<feature type="signal peptide" evidence="3">
    <location>
        <begin position="1"/>
        <end position="20"/>
    </location>
</feature>
<dbReference type="AlphaFoldDB" id="A0A9P8YGT3"/>
<evidence type="ECO:0000256" key="3">
    <source>
        <dbReference type="SAM" id="SignalP"/>
    </source>
</evidence>
<dbReference type="GeneID" id="70187684"/>
<protein>
    <recommendedName>
        <fullName evidence="4">DUF7137 domain-containing protein</fullName>
    </recommendedName>
</protein>
<dbReference type="PANTHER" id="PTHR42028:SF1">
    <property type="entry name" value="YALI0E30657P"/>
    <property type="match status" value="1"/>
</dbReference>
<evidence type="ECO:0000256" key="2">
    <source>
        <dbReference type="SAM" id="Phobius"/>
    </source>
</evidence>
<evidence type="ECO:0000313" key="6">
    <source>
        <dbReference type="Proteomes" id="UP000756346"/>
    </source>
</evidence>
<sequence length="287" mass="30149">MRSQLVAVALALAPLASASAWANILPDMDAIVVRRQDDSTKTTATNGPQQTNPPAGQSTTAKPSGATTKGPITTDLNTGGDEPTGSSGTVKGSGSQTKSATSTKATMFNPQDPAGGVVMVTPAASLGMPLIMIEETSAATWVWNYTSVQGTPTAVDVLVSCSNLQTITLTRNMTYKSPQTFTWDHAEYAQTAVSNQLLTDKYTLVIYDSNSAPTDVAEAGYLAPFNQFVFGLYARKPYQDLADGWQCVTCNGALGSLERSAVGFAMSMSIITILSFTWFVGGFGALL</sequence>
<accession>A0A9P8YGT3</accession>
<feature type="compositionally biased region" description="Polar residues" evidence="1">
    <location>
        <begin position="41"/>
        <end position="77"/>
    </location>
</feature>
<feature type="region of interest" description="Disordered" evidence="1">
    <location>
        <begin position="37"/>
        <end position="108"/>
    </location>
</feature>
<dbReference type="OrthoDB" id="2435509at2759"/>
<dbReference type="Proteomes" id="UP000756346">
    <property type="component" value="Unassembled WGS sequence"/>
</dbReference>
<keyword evidence="6" id="KW-1185">Reference proteome</keyword>
<keyword evidence="2" id="KW-1133">Transmembrane helix</keyword>
<reference evidence="5" key="1">
    <citation type="journal article" date="2021" name="Nat. Commun.">
        <title>Genetic determinants of endophytism in the Arabidopsis root mycobiome.</title>
        <authorList>
            <person name="Mesny F."/>
            <person name="Miyauchi S."/>
            <person name="Thiergart T."/>
            <person name="Pickel B."/>
            <person name="Atanasova L."/>
            <person name="Karlsson M."/>
            <person name="Huettel B."/>
            <person name="Barry K.W."/>
            <person name="Haridas S."/>
            <person name="Chen C."/>
            <person name="Bauer D."/>
            <person name="Andreopoulos W."/>
            <person name="Pangilinan J."/>
            <person name="LaButti K."/>
            <person name="Riley R."/>
            <person name="Lipzen A."/>
            <person name="Clum A."/>
            <person name="Drula E."/>
            <person name="Henrissat B."/>
            <person name="Kohler A."/>
            <person name="Grigoriev I.V."/>
            <person name="Martin F.M."/>
            <person name="Hacquard S."/>
        </authorList>
    </citation>
    <scope>NUCLEOTIDE SEQUENCE</scope>
    <source>
        <strain evidence="5">MPI-CAGE-CH-0230</strain>
    </source>
</reference>
<dbReference type="EMBL" id="JAGTJQ010000002">
    <property type="protein sequence ID" value="KAH7037845.1"/>
    <property type="molecule type" value="Genomic_DNA"/>
</dbReference>
<gene>
    <name evidence="5" type="ORF">B0I36DRAFT_359485</name>
</gene>
<feature type="chain" id="PRO_5040380376" description="DUF7137 domain-containing protein" evidence="3">
    <location>
        <begin position="21"/>
        <end position="287"/>
    </location>
</feature>
<keyword evidence="2" id="KW-0472">Membrane</keyword>
<organism evidence="5 6">
    <name type="scientific">Microdochium trichocladiopsis</name>
    <dbReference type="NCBI Taxonomy" id="1682393"/>
    <lineage>
        <taxon>Eukaryota</taxon>
        <taxon>Fungi</taxon>
        <taxon>Dikarya</taxon>
        <taxon>Ascomycota</taxon>
        <taxon>Pezizomycotina</taxon>
        <taxon>Sordariomycetes</taxon>
        <taxon>Xylariomycetidae</taxon>
        <taxon>Xylariales</taxon>
        <taxon>Microdochiaceae</taxon>
        <taxon>Microdochium</taxon>
    </lineage>
</organism>
<keyword evidence="2" id="KW-0812">Transmembrane</keyword>